<protein>
    <submittedName>
        <fullName evidence="2">Uncharacterized protein</fullName>
    </submittedName>
</protein>
<feature type="compositionally biased region" description="Polar residues" evidence="1">
    <location>
        <begin position="1"/>
        <end position="12"/>
    </location>
</feature>
<feature type="compositionally biased region" description="Polar residues" evidence="1">
    <location>
        <begin position="43"/>
        <end position="53"/>
    </location>
</feature>
<accession>A0AAD4SLC3</accession>
<evidence type="ECO:0000313" key="3">
    <source>
        <dbReference type="Proteomes" id="UP001202328"/>
    </source>
</evidence>
<dbReference type="EMBL" id="JAJJMB010010117">
    <property type="protein sequence ID" value="KAI3910747.1"/>
    <property type="molecule type" value="Genomic_DNA"/>
</dbReference>
<comment type="caution">
    <text evidence="2">The sequence shown here is derived from an EMBL/GenBank/DDBJ whole genome shotgun (WGS) entry which is preliminary data.</text>
</comment>
<dbReference type="Proteomes" id="UP001202328">
    <property type="component" value="Unassembled WGS sequence"/>
</dbReference>
<sequence length="143" mass="15411">MLENPIDSTIPVSASVKRYAPPNQRNRGLSRRKSGGIDGDKNQAASKNITITDQGDAGSSKFYPQGVLIPLDGCSNSEAAQLLNNRWEAAMHAFNDPPLDLTERPVMYSGTGASTRGQGQARPPQQMDFLAELRRAIRANASA</sequence>
<proteinExistence type="predicted"/>
<keyword evidence="3" id="KW-1185">Reference proteome</keyword>
<organism evidence="2 3">
    <name type="scientific">Papaver atlanticum</name>
    <dbReference type="NCBI Taxonomy" id="357466"/>
    <lineage>
        <taxon>Eukaryota</taxon>
        <taxon>Viridiplantae</taxon>
        <taxon>Streptophyta</taxon>
        <taxon>Embryophyta</taxon>
        <taxon>Tracheophyta</taxon>
        <taxon>Spermatophyta</taxon>
        <taxon>Magnoliopsida</taxon>
        <taxon>Ranunculales</taxon>
        <taxon>Papaveraceae</taxon>
        <taxon>Papaveroideae</taxon>
        <taxon>Papaver</taxon>
    </lineage>
</organism>
<dbReference type="PANTHER" id="PTHR36032">
    <property type="entry name" value="PHOSPHOPANTOTHENATE--CYSTEINE LIGASE 2"/>
    <property type="match status" value="1"/>
</dbReference>
<evidence type="ECO:0000256" key="1">
    <source>
        <dbReference type="SAM" id="MobiDB-lite"/>
    </source>
</evidence>
<reference evidence="2" key="1">
    <citation type="submission" date="2022-04" db="EMBL/GenBank/DDBJ databases">
        <title>A functionally conserved STORR gene fusion in Papaver species that diverged 16.8 million years ago.</title>
        <authorList>
            <person name="Catania T."/>
        </authorList>
    </citation>
    <scope>NUCLEOTIDE SEQUENCE</scope>
    <source>
        <strain evidence="2">S-188037</strain>
    </source>
</reference>
<name>A0AAD4SLC3_9MAGN</name>
<feature type="region of interest" description="Disordered" evidence="1">
    <location>
        <begin position="1"/>
        <end position="59"/>
    </location>
</feature>
<gene>
    <name evidence="2" type="ORF">MKW98_030555</name>
</gene>
<evidence type="ECO:0000313" key="2">
    <source>
        <dbReference type="EMBL" id="KAI3910747.1"/>
    </source>
</evidence>
<feature type="region of interest" description="Disordered" evidence="1">
    <location>
        <begin position="98"/>
        <end position="125"/>
    </location>
</feature>
<dbReference type="AlphaFoldDB" id="A0AAD4SLC3"/>
<dbReference type="PANTHER" id="PTHR36032:SF1">
    <property type="entry name" value="PHOSPHOPANTOTHENATE--CYSTEINE LIGASE 2"/>
    <property type="match status" value="1"/>
</dbReference>